<dbReference type="InterPro" id="IPR051011">
    <property type="entry name" value="Metal_resp_trans_reg"/>
</dbReference>
<keyword evidence="2" id="KW-0238">DNA-binding</keyword>
<protein>
    <submittedName>
        <fullName evidence="5">HTH-type transcriptional regulator</fullName>
    </submittedName>
</protein>
<accession>W5Y9S6</accession>
<evidence type="ECO:0000313" key="5">
    <source>
        <dbReference type="EMBL" id="AHI23283.1"/>
    </source>
</evidence>
<dbReference type="AlphaFoldDB" id="W5Y9S6"/>
<dbReference type="HOGENOM" id="CLU_1903176_0_0_11"/>
<dbReference type="GO" id="GO:0003677">
    <property type="term" value="F:DNA binding"/>
    <property type="evidence" value="ECO:0007669"/>
    <property type="project" value="UniProtKB-KW"/>
</dbReference>
<dbReference type="EMBL" id="CP004353">
    <property type="protein sequence ID" value="AHI23283.1"/>
    <property type="molecule type" value="Genomic_DNA"/>
</dbReference>
<dbReference type="PRINTS" id="PR00778">
    <property type="entry name" value="HTHARSR"/>
</dbReference>
<dbReference type="GO" id="GO:0003700">
    <property type="term" value="F:DNA-binding transcription factor activity"/>
    <property type="evidence" value="ECO:0007669"/>
    <property type="project" value="InterPro"/>
</dbReference>
<dbReference type="SMART" id="SM00418">
    <property type="entry name" value="HTH_ARSR"/>
    <property type="match status" value="1"/>
</dbReference>
<sequence length="133" mass="15002">MMETQTTPTNRHPNPATVTDSPLPAAFSFNEQDEALPLQDLLGLFHALDSQIRIHIIDLLSQRDHYVFELVEILGSSQPLVSQHLRVLKNSGLIDSSRVGRQVTYRLAQPEVLPLIATARNILRSINEQRKEV</sequence>
<dbReference type="PANTHER" id="PTHR43132">
    <property type="entry name" value="ARSENICAL RESISTANCE OPERON REPRESSOR ARSR-RELATED"/>
    <property type="match status" value="1"/>
</dbReference>
<dbReference type="SUPFAM" id="SSF46785">
    <property type="entry name" value="Winged helix' DNA-binding domain"/>
    <property type="match status" value="1"/>
</dbReference>
<dbReference type="Gene3D" id="1.10.10.10">
    <property type="entry name" value="Winged helix-like DNA-binding domain superfamily/Winged helix DNA-binding domain"/>
    <property type="match status" value="1"/>
</dbReference>
<dbReference type="InterPro" id="IPR001845">
    <property type="entry name" value="HTH_ArsR_DNA-bd_dom"/>
</dbReference>
<feature type="domain" description="HTH arsR-type" evidence="4">
    <location>
        <begin position="33"/>
        <end position="127"/>
    </location>
</feature>
<proteinExistence type="predicted"/>
<name>W5Y9S6_9CORY</name>
<evidence type="ECO:0000256" key="1">
    <source>
        <dbReference type="ARBA" id="ARBA00023015"/>
    </source>
</evidence>
<organism evidence="5 6">
    <name type="scientific">Corynebacterium vitaeruminis DSM 20294</name>
    <dbReference type="NCBI Taxonomy" id="1224164"/>
    <lineage>
        <taxon>Bacteria</taxon>
        <taxon>Bacillati</taxon>
        <taxon>Actinomycetota</taxon>
        <taxon>Actinomycetes</taxon>
        <taxon>Mycobacteriales</taxon>
        <taxon>Corynebacteriaceae</taxon>
        <taxon>Corynebacterium</taxon>
    </lineage>
</organism>
<dbReference type="KEGG" id="cvt:B843_09490"/>
<keyword evidence="6" id="KW-1185">Reference proteome</keyword>
<evidence type="ECO:0000313" key="6">
    <source>
        <dbReference type="Proteomes" id="UP000019222"/>
    </source>
</evidence>
<dbReference type="eggNOG" id="COG0640">
    <property type="taxonomic scope" value="Bacteria"/>
</dbReference>
<dbReference type="STRING" id="1224164.B843_09490"/>
<dbReference type="InterPro" id="IPR036388">
    <property type="entry name" value="WH-like_DNA-bd_sf"/>
</dbReference>
<reference evidence="5 6" key="1">
    <citation type="submission" date="2013-02" db="EMBL/GenBank/DDBJ databases">
        <title>The complete genome sequence of Corynebacterium vitaeruminis DSM 20294.</title>
        <authorList>
            <person name="Ruckert C."/>
            <person name="Albersmeier A."/>
            <person name="Kalinowski J."/>
        </authorList>
    </citation>
    <scope>NUCLEOTIDE SEQUENCE [LARGE SCALE GENOMIC DNA]</scope>
    <source>
        <strain evidence="6">ATCC 10234</strain>
    </source>
</reference>
<dbReference type="InterPro" id="IPR036390">
    <property type="entry name" value="WH_DNA-bd_sf"/>
</dbReference>
<dbReference type="NCBIfam" id="NF033788">
    <property type="entry name" value="HTH_metalloreg"/>
    <property type="match status" value="1"/>
</dbReference>
<evidence type="ECO:0000259" key="4">
    <source>
        <dbReference type="PROSITE" id="PS50987"/>
    </source>
</evidence>
<dbReference type="InterPro" id="IPR011991">
    <property type="entry name" value="ArsR-like_HTH"/>
</dbReference>
<dbReference type="PANTHER" id="PTHR43132:SF2">
    <property type="entry name" value="ARSENICAL RESISTANCE OPERON REPRESSOR ARSR-RELATED"/>
    <property type="match status" value="1"/>
</dbReference>
<dbReference type="RefSeq" id="WP_244877320.1">
    <property type="nucleotide sequence ID" value="NZ_CP004353.1"/>
</dbReference>
<dbReference type="CDD" id="cd00090">
    <property type="entry name" value="HTH_ARSR"/>
    <property type="match status" value="1"/>
</dbReference>
<dbReference type="PROSITE" id="PS50987">
    <property type="entry name" value="HTH_ARSR_2"/>
    <property type="match status" value="1"/>
</dbReference>
<evidence type="ECO:0000256" key="2">
    <source>
        <dbReference type="ARBA" id="ARBA00023125"/>
    </source>
</evidence>
<dbReference type="PATRIC" id="fig|1224164.3.peg.1916"/>
<dbReference type="Pfam" id="PF01022">
    <property type="entry name" value="HTH_5"/>
    <property type="match status" value="1"/>
</dbReference>
<keyword evidence="1" id="KW-0805">Transcription regulation</keyword>
<gene>
    <name evidence="5" type="ORF">B843_09490</name>
</gene>
<dbReference type="Proteomes" id="UP000019222">
    <property type="component" value="Chromosome"/>
</dbReference>
<evidence type="ECO:0000256" key="3">
    <source>
        <dbReference type="ARBA" id="ARBA00023163"/>
    </source>
</evidence>
<keyword evidence="3" id="KW-0804">Transcription</keyword>